<evidence type="ECO:0000313" key="2">
    <source>
        <dbReference type="Proteomes" id="UP000033580"/>
    </source>
</evidence>
<gene>
    <name evidence="1" type="ORF">OTUT144_0512</name>
</gene>
<proteinExistence type="predicted"/>
<dbReference type="Proteomes" id="UP000033580">
    <property type="component" value="Unassembled WGS sequence"/>
</dbReference>
<name>A0A0F3RQM1_ORITS</name>
<sequence>MKSIMKRSTRDNVQLNYAIYLNIISINDGLFIAHISSNANLE</sequence>
<comment type="caution">
    <text evidence="1">The sequence shown here is derived from an EMBL/GenBank/DDBJ whole genome shotgun (WGS) entry which is preliminary data.</text>
</comment>
<evidence type="ECO:0000313" key="1">
    <source>
        <dbReference type="EMBL" id="KJW07434.1"/>
    </source>
</evidence>
<dbReference type="EMBL" id="LAOR01000025">
    <property type="protein sequence ID" value="KJW07434.1"/>
    <property type="molecule type" value="Genomic_DNA"/>
</dbReference>
<protein>
    <submittedName>
        <fullName evidence="1">Uncharacterized protein</fullName>
    </submittedName>
</protein>
<accession>A0A0F3RQM1</accession>
<reference evidence="1 2" key="1">
    <citation type="submission" date="2015-01" db="EMBL/GenBank/DDBJ databases">
        <title>Genome Sequencing of Rickettsiales.</title>
        <authorList>
            <person name="Daugherty S.C."/>
            <person name="Su Q."/>
            <person name="Abolude K."/>
            <person name="Beier-Sexton M."/>
            <person name="Carlyon J.A."/>
            <person name="Carter R."/>
            <person name="Day N.P."/>
            <person name="Dumler S.J."/>
            <person name="Dyachenko V."/>
            <person name="Godinez A."/>
            <person name="Kurtti T.J."/>
            <person name="Lichay M."/>
            <person name="Mullins K.E."/>
            <person name="Ott S."/>
            <person name="Pappas-Brown V."/>
            <person name="Paris D.H."/>
            <person name="Patel P."/>
            <person name="Richards A.L."/>
            <person name="Sadzewicz L."/>
            <person name="Sears K."/>
            <person name="Seidman D."/>
            <person name="Sengamalay N."/>
            <person name="Stenos J."/>
            <person name="Tallon L.J."/>
            <person name="Vincent G."/>
            <person name="Fraser C.M."/>
            <person name="Munderloh U."/>
            <person name="Dunning-Hotopp J.C."/>
        </authorList>
    </citation>
    <scope>NUCLEOTIDE SEQUENCE [LARGE SCALE GENOMIC DNA]</scope>
    <source>
        <strain evidence="1 2">UT144</strain>
    </source>
</reference>
<dbReference type="AlphaFoldDB" id="A0A0F3RQM1"/>
<dbReference type="PATRIC" id="fig|1441384.3.peg.1358"/>
<organism evidence="1 2">
    <name type="scientific">Orientia tsutsugamushi str. UT144</name>
    <dbReference type="NCBI Taxonomy" id="1441384"/>
    <lineage>
        <taxon>Bacteria</taxon>
        <taxon>Pseudomonadati</taxon>
        <taxon>Pseudomonadota</taxon>
        <taxon>Alphaproteobacteria</taxon>
        <taxon>Rickettsiales</taxon>
        <taxon>Rickettsiaceae</taxon>
        <taxon>Rickettsieae</taxon>
        <taxon>Orientia</taxon>
    </lineage>
</organism>